<evidence type="ECO:0000256" key="1">
    <source>
        <dbReference type="SAM" id="MobiDB-lite"/>
    </source>
</evidence>
<evidence type="ECO:0000313" key="2">
    <source>
        <dbReference type="EMBL" id="KAF0692361.1"/>
    </source>
</evidence>
<protein>
    <submittedName>
        <fullName evidence="3">Aste57867_16538 protein</fullName>
    </submittedName>
</protein>
<dbReference type="OrthoDB" id="60421at2759"/>
<reference evidence="3 4" key="1">
    <citation type="submission" date="2019-03" db="EMBL/GenBank/DDBJ databases">
        <authorList>
            <person name="Gaulin E."/>
            <person name="Dumas B."/>
        </authorList>
    </citation>
    <scope>NUCLEOTIDE SEQUENCE [LARGE SCALE GENOMIC DNA]</scope>
    <source>
        <strain evidence="3">CBS 568.67</strain>
    </source>
</reference>
<dbReference type="Proteomes" id="UP000332933">
    <property type="component" value="Unassembled WGS sequence"/>
</dbReference>
<organism evidence="3 4">
    <name type="scientific">Aphanomyces stellatus</name>
    <dbReference type="NCBI Taxonomy" id="120398"/>
    <lineage>
        <taxon>Eukaryota</taxon>
        <taxon>Sar</taxon>
        <taxon>Stramenopiles</taxon>
        <taxon>Oomycota</taxon>
        <taxon>Saprolegniomycetes</taxon>
        <taxon>Saprolegniales</taxon>
        <taxon>Verrucalvaceae</taxon>
        <taxon>Aphanomyces</taxon>
    </lineage>
</organism>
<dbReference type="AlphaFoldDB" id="A0A485L8U6"/>
<evidence type="ECO:0000313" key="3">
    <source>
        <dbReference type="EMBL" id="VFT93312.1"/>
    </source>
</evidence>
<feature type="compositionally biased region" description="Low complexity" evidence="1">
    <location>
        <begin position="20"/>
        <end position="33"/>
    </location>
</feature>
<dbReference type="EMBL" id="CAADRA010005915">
    <property type="protein sequence ID" value="VFT93312.1"/>
    <property type="molecule type" value="Genomic_DNA"/>
</dbReference>
<accession>A0A485L8U6</accession>
<dbReference type="EMBL" id="VJMH01005894">
    <property type="protein sequence ID" value="KAF0692361.1"/>
    <property type="molecule type" value="Genomic_DNA"/>
</dbReference>
<evidence type="ECO:0000313" key="4">
    <source>
        <dbReference type="Proteomes" id="UP000332933"/>
    </source>
</evidence>
<feature type="region of interest" description="Disordered" evidence="1">
    <location>
        <begin position="20"/>
        <end position="43"/>
    </location>
</feature>
<feature type="region of interest" description="Disordered" evidence="1">
    <location>
        <begin position="376"/>
        <end position="396"/>
    </location>
</feature>
<keyword evidence="4" id="KW-1185">Reference proteome</keyword>
<gene>
    <name evidence="3" type="primary">Aste57867_16538</name>
    <name evidence="2" type="ORF">As57867_016481</name>
    <name evidence="3" type="ORF">ASTE57867_16538</name>
</gene>
<name>A0A485L8U6_9STRA</name>
<sequence>MHKEDDLVCPSAWSARAKQMSSRAAMLPSSSSDDGGGESTDLLKSDVSDYQAQVDDRHAASNDVPSAMALCKRKWSWCEVAKAQQKDAQECCQEQKRLKWAVGEHMDLLASLQEMMKTSQRLCLEEWKCNRLPQDATSWKQGILNMLTRDYERLDTMLIRNDLVDATTNLCKTVVRRGPDGAVTSIDKVTHLRLSCHLYDDVVKIMNALVLTEKGRECLVKGTKWDALELVERMEHDAMYIKCKAKCLAGAVPWLQGQVAVKRFVEPSRVVFVVRSVLEDARHPLPQPGETCYPHDEVGWFVVERKAVCAVKSIVSCTPPPPAAATAACAVSRALQSVHTWFRSCVNIYRQQNRSVTELFVHALCQRFRPLVVERSPGPPPISSAEPAPEMVSKTP</sequence>
<proteinExistence type="predicted"/>
<reference evidence="2" key="2">
    <citation type="submission" date="2019-06" db="EMBL/GenBank/DDBJ databases">
        <title>Genomics analysis of Aphanomyces spp. identifies a new class of oomycete effector associated with host adaptation.</title>
        <authorList>
            <person name="Gaulin E."/>
        </authorList>
    </citation>
    <scope>NUCLEOTIDE SEQUENCE</scope>
    <source>
        <strain evidence="2">CBS 578.67</strain>
    </source>
</reference>